<evidence type="ECO:0000256" key="10">
    <source>
        <dbReference type="ARBA" id="ARBA00025810"/>
    </source>
</evidence>
<feature type="binding site" evidence="11">
    <location>
        <begin position="279"/>
        <end position="280"/>
    </location>
    <ligand>
        <name>FMN</name>
        <dbReference type="ChEBI" id="CHEBI:58210"/>
    </ligand>
</feature>
<keyword evidence="7 11" id="KW-0521">NADP</keyword>
<evidence type="ECO:0000256" key="9">
    <source>
        <dbReference type="ARBA" id="ARBA00023235"/>
    </source>
</evidence>
<dbReference type="PANTHER" id="PTHR43665:SF1">
    <property type="entry name" value="ISOPENTENYL-DIPHOSPHATE DELTA-ISOMERASE"/>
    <property type="match status" value="1"/>
</dbReference>
<comment type="caution">
    <text evidence="11">Lacks conserved residue(s) required for the propagation of feature annotation.</text>
</comment>
<dbReference type="InterPro" id="IPR011179">
    <property type="entry name" value="IPdP_isomerase"/>
</dbReference>
<dbReference type="EMBL" id="CP003923">
    <property type="protein sequence ID" value="AIC95852.1"/>
    <property type="molecule type" value="Genomic_DNA"/>
</dbReference>
<sequence length="349" mass="38319">MSREQRKHDHIQQAIQQEQTRSPFEDIQFIHQTLATSSFHRCQLETTFLHKSISLPLLINAMTGGGGKQTARINQQLAEVAQHFSIPMAVGSQMAAIKDQEQIHTYQIIRDTAPDIVCLANLGAEATPSDALRAIDMIEADGLQIHFNHIQELAMPEGDRDFSMRLRNLEAIVAKSPVPVIAKEVGFGMTKEAVKRLYEAGVHAVDVSGTGGTNFSQIENARRQLSLGFFNSWGVPTPIALLEARSLALPLPFIASGGITSSVDIAKALSLGASLVGMSGFFIKTLQNEGIDAVIASVTRMQEELRYMMTALNVHTVEELKNVPLIIKGETHHWLNERGIDTKAYASRS</sequence>
<dbReference type="CDD" id="cd02811">
    <property type="entry name" value="IDI-2_FMN"/>
    <property type="match status" value="1"/>
</dbReference>
<dbReference type="NCBIfam" id="TIGR02151">
    <property type="entry name" value="IPP_isom_2"/>
    <property type="match status" value="1"/>
</dbReference>
<keyword evidence="2 11" id="KW-0963">Cytoplasm</keyword>
<dbReference type="HOGENOM" id="CLU_065515_0_0_9"/>
<dbReference type="AlphaFoldDB" id="A0A060M092"/>
<keyword evidence="9 11" id="KW-0413">Isomerase</keyword>
<dbReference type="PIRSF" id="PIRSF003314">
    <property type="entry name" value="IPP_isomerase"/>
    <property type="match status" value="1"/>
</dbReference>
<feature type="domain" description="FMN-dependent dehydrogenase" evidence="13">
    <location>
        <begin position="162"/>
        <end position="322"/>
    </location>
</feature>
<feature type="binding site" evidence="11">
    <location>
        <position position="121"/>
    </location>
    <ligand>
        <name>FMN</name>
        <dbReference type="ChEBI" id="CHEBI:58210"/>
    </ligand>
</feature>
<feature type="region of interest" description="Disordered" evidence="12">
    <location>
        <begin position="1"/>
        <end position="20"/>
    </location>
</feature>
<feature type="binding site" evidence="11">
    <location>
        <position position="183"/>
    </location>
    <ligand>
        <name>FMN</name>
        <dbReference type="ChEBI" id="CHEBI:58210"/>
    </ligand>
</feature>
<evidence type="ECO:0000256" key="2">
    <source>
        <dbReference type="ARBA" id="ARBA00022490"/>
    </source>
</evidence>
<feature type="binding site" evidence="11">
    <location>
        <begin position="61"/>
        <end position="63"/>
    </location>
    <ligand>
        <name>FMN</name>
        <dbReference type="ChEBI" id="CHEBI:58210"/>
    </ligand>
</feature>
<feature type="binding site" evidence="11">
    <location>
        <position position="151"/>
    </location>
    <ligand>
        <name>substrate</name>
    </ligand>
</feature>
<comment type="similarity">
    <text evidence="11">Belongs to the IPP isomerase type 2 family.</text>
</comment>
<organism evidence="14 15">
    <name type="scientific">Shouchella lehensis G1</name>
    <dbReference type="NCBI Taxonomy" id="1246626"/>
    <lineage>
        <taxon>Bacteria</taxon>
        <taxon>Bacillati</taxon>
        <taxon>Bacillota</taxon>
        <taxon>Bacilli</taxon>
        <taxon>Bacillales</taxon>
        <taxon>Bacillaceae</taxon>
        <taxon>Shouchella</taxon>
    </lineage>
</organism>
<dbReference type="HAMAP" id="MF_00354">
    <property type="entry name" value="Idi_2"/>
    <property type="match status" value="1"/>
</dbReference>
<comment type="function">
    <text evidence="11">Involved in the biosynthesis of isoprenoids. Catalyzes the 1,3-allylic rearrangement of the homoallylic substrate isopentenyl (IPP) to its allylic isomer, dimethylallyl diphosphate (DMAPP).</text>
</comment>
<evidence type="ECO:0000256" key="7">
    <source>
        <dbReference type="ARBA" id="ARBA00022857"/>
    </source>
</evidence>
<feature type="binding site" evidence="11">
    <location>
        <position position="152"/>
    </location>
    <ligand>
        <name>Mg(2+)</name>
        <dbReference type="ChEBI" id="CHEBI:18420"/>
    </ligand>
</feature>
<feature type="binding site" evidence="11">
    <location>
        <begin position="6"/>
        <end position="7"/>
    </location>
    <ligand>
        <name>substrate</name>
    </ligand>
</feature>
<dbReference type="PATRIC" id="fig|1246626.3.peg.3282"/>
<evidence type="ECO:0000313" key="15">
    <source>
        <dbReference type="Proteomes" id="UP000027142"/>
    </source>
</evidence>
<evidence type="ECO:0000256" key="3">
    <source>
        <dbReference type="ARBA" id="ARBA00022630"/>
    </source>
</evidence>
<dbReference type="GO" id="GO:0004452">
    <property type="term" value="F:isopentenyl-diphosphate delta-isomerase activity"/>
    <property type="evidence" value="ECO:0007669"/>
    <property type="project" value="UniProtKB-UniRule"/>
</dbReference>
<dbReference type="GO" id="GO:0005737">
    <property type="term" value="C:cytoplasm"/>
    <property type="evidence" value="ECO:0007669"/>
    <property type="project" value="UniProtKB-SubCell"/>
</dbReference>
<feature type="binding site" evidence="11">
    <location>
        <position position="213"/>
    </location>
    <ligand>
        <name>FMN</name>
        <dbReference type="ChEBI" id="CHEBI:58210"/>
    </ligand>
</feature>
<keyword evidence="8 11" id="KW-0414">Isoprene biosynthesis</keyword>
<dbReference type="GO" id="GO:0070402">
    <property type="term" value="F:NADPH binding"/>
    <property type="evidence" value="ECO:0007669"/>
    <property type="project" value="UniProtKB-UniRule"/>
</dbReference>
<dbReference type="Pfam" id="PF01070">
    <property type="entry name" value="FMN_dh"/>
    <property type="match status" value="1"/>
</dbReference>
<dbReference type="GO" id="GO:0008299">
    <property type="term" value="P:isoprenoid biosynthetic process"/>
    <property type="evidence" value="ECO:0007669"/>
    <property type="project" value="UniProtKB-UniRule"/>
</dbReference>
<evidence type="ECO:0000313" key="14">
    <source>
        <dbReference type="EMBL" id="AIC95852.1"/>
    </source>
</evidence>
<keyword evidence="3 11" id="KW-0285">Flavoprotein</keyword>
<evidence type="ECO:0000259" key="13">
    <source>
        <dbReference type="Pfam" id="PF01070"/>
    </source>
</evidence>
<dbReference type="OrthoDB" id="9795032at2"/>
<dbReference type="STRING" id="1246626.BleG1_3305"/>
<dbReference type="InterPro" id="IPR000262">
    <property type="entry name" value="FMN-dep_DH"/>
</dbReference>
<dbReference type="KEGG" id="ble:BleG1_3305"/>
<dbReference type="Proteomes" id="UP000027142">
    <property type="component" value="Chromosome"/>
</dbReference>
<name>A0A060M092_9BACI</name>
<accession>A0A060M092</accession>
<evidence type="ECO:0000256" key="6">
    <source>
        <dbReference type="ARBA" id="ARBA00022842"/>
    </source>
</evidence>
<comment type="cofactor">
    <cofactor evidence="1 11">
        <name>FMN</name>
        <dbReference type="ChEBI" id="CHEBI:58210"/>
    </cofactor>
</comment>
<evidence type="ECO:0000256" key="12">
    <source>
        <dbReference type="SAM" id="MobiDB-lite"/>
    </source>
</evidence>
<dbReference type="Gene3D" id="3.20.20.70">
    <property type="entry name" value="Aldolase class I"/>
    <property type="match status" value="1"/>
</dbReference>
<comment type="cofactor">
    <cofactor evidence="11">
        <name>NADPH</name>
        <dbReference type="ChEBI" id="CHEBI:57783"/>
    </cofactor>
</comment>
<comment type="cofactor">
    <cofactor evidence="11">
        <name>Mg(2+)</name>
        <dbReference type="ChEBI" id="CHEBI:18420"/>
    </cofactor>
</comment>
<reference evidence="14 15" key="1">
    <citation type="journal article" date="2014" name="Gene">
        <title>A comparative genomic analysis of the alkalitolerant soil bacterium Bacillus lehensis G1.</title>
        <authorList>
            <person name="Noor Y.M."/>
            <person name="Samsulrizal N.H."/>
            <person name="Jema'on N.A."/>
            <person name="Low K.O."/>
            <person name="Ramli A.N."/>
            <person name="Alias N.I."/>
            <person name="Damis S.I."/>
            <person name="Fuzi S.F."/>
            <person name="Isa M.N."/>
            <person name="Murad A.M."/>
            <person name="Raih M.F."/>
            <person name="Bakar F.D."/>
            <person name="Najimudin N."/>
            <person name="Mahadi N.M."/>
            <person name="Illias R.M."/>
        </authorList>
    </citation>
    <scope>NUCLEOTIDE SEQUENCE [LARGE SCALE GENOMIC DNA]</scope>
    <source>
        <strain evidence="14 15">G1</strain>
    </source>
</reference>
<dbReference type="GO" id="GO:0010181">
    <property type="term" value="F:FMN binding"/>
    <property type="evidence" value="ECO:0007669"/>
    <property type="project" value="UniProtKB-UniRule"/>
</dbReference>
<gene>
    <name evidence="11" type="primary">fni</name>
    <name evidence="14" type="ORF">BleG1_3305</name>
</gene>
<dbReference type="PANTHER" id="PTHR43665">
    <property type="entry name" value="ISOPENTENYL-DIPHOSPHATE DELTA-ISOMERASE"/>
    <property type="match status" value="1"/>
</dbReference>
<dbReference type="SUPFAM" id="SSF51395">
    <property type="entry name" value="FMN-linked oxidoreductases"/>
    <property type="match status" value="1"/>
</dbReference>
<dbReference type="InterPro" id="IPR013785">
    <property type="entry name" value="Aldolase_TIM"/>
</dbReference>
<comment type="subcellular location">
    <subcellularLocation>
        <location evidence="11">Cytoplasm</location>
    </subcellularLocation>
</comment>
<keyword evidence="4 11" id="KW-0288">FMN</keyword>
<feature type="compositionally biased region" description="Basic and acidic residues" evidence="12">
    <location>
        <begin position="1"/>
        <end position="11"/>
    </location>
</feature>
<evidence type="ECO:0000256" key="5">
    <source>
        <dbReference type="ARBA" id="ARBA00022723"/>
    </source>
</evidence>
<dbReference type="eggNOG" id="COG1304">
    <property type="taxonomic scope" value="Bacteria"/>
</dbReference>
<evidence type="ECO:0000256" key="8">
    <source>
        <dbReference type="ARBA" id="ARBA00023229"/>
    </source>
</evidence>
<feature type="binding site" evidence="11">
    <location>
        <position position="92"/>
    </location>
    <ligand>
        <name>FMN</name>
        <dbReference type="ChEBI" id="CHEBI:58210"/>
    </ligand>
</feature>
<dbReference type="RefSeq" id="WP_038483240.1">
    <property type="nucleotide sequence ID" value="NZ_CP003923.1"/>
</dbReference>
<proteinExistence type="inferred from homology"/>
<evidence type="ECO:0000256" key="4">
    <source>
        <dbReference type="ARBA" id="ARBA00022643"/>
    </source>
</evidence>
<evidence type="ECO:0000256" key="11">
    <source>
        <dbReference type="HAMAP-Rule" id="MF_00354"/>
    </source>
</evidence>
<dbReference type="EC" id="5.3.3.2" evidence="11"/>
<feature type="binding site" evidence="11">
    <location>
        <position position="208"/>
    </location>
    <ligand>
        <name>FMN</name>
        <dbReference type="ChEBI" id="CHEBI:58210"/>
    </ligand>
</feature>
<dbReference type="SMART" id="SM01240">
    <property type="entry name" value="IMPDH"/>
    <property type="match status" value="1"/>
</dbReference>
<dbReference type="GO" id="GO:0016491">
    <property type="term" value="F:oxidoreductase activity"/>
    <property type="evidence" value="ECO:0007669"/>
    <property type="project" value="InterPro"/>
</dbReference>
<dbReference type="GO" id="GO:0000287">
    <property type="term" value="F:magnesium ion binding"/>
    <property type="evidence" value="ECO:0007669"/>
    <property type="project" value="UniProtKB-UniRule"/>
</dbReference>
<keyword evidence="5 11" id="KW-0479">Metal-binding</keyword>
<keyword evidence="15" id="KW-1185">Reference proteome</keyword>
<evidence type="ECO:0000256" key="1">
    <source>
        <dbReference type="ARBA" id="ARBA00001917"/>
    </source>
</evidence>
<keyword evidence="6 11" id="KW-0460">Magnesium</keyword>
<comment type="catalytic activity">
    <reaction evidence="11">
        <text>isopentenyl diphosphate = dimethylallyl diphosphate</text>
        <dbReference type="Rhea" id="RHEA:23284"/>
        <dbReference type="ChEBI" id="CHEBI:57623"/>
        <dbReference type="ChEBI" id="CHEBI:128769"/>
        <dbReference type="EC" id="5.3.3.2"/>
    </reaction>
</comment>
<protein>
    <recommendedName>
        <fullName evidence="11">Isopentenyl-diphosphate delta-isomerase</fullName>
        <shortName evidence="11">IPP isomerase</shortName>
        <ecNumber evidence="11">5.3.3.2</ecNumber>
    </recommendedName>
    <alternativeName>
        <fullName evidence="11">Isopentenyl diphosphate:dimethylallyl diphosphate isomerase</fullName>
    </alternativeName>
    <alternativeName>
        <fullName evidence="11">Isopentenyl pyrophosphate isomerase</fullName>
    </alternativeName>
    <alternativeName>
        <fullName evidence="11">Type 2 isopentenyl diphosphate isomerase</fullName>
        <shortName evidence="11">IDI-2</shortName>
    </alternativeName>
</protein>
<comment type="subunit">
    <text evidence="10 11">Homooctamer. Dimer of tetramers.</text>
</comment>